<dbReference type="EMBL" id="JAFCMP010000171">
    <property type="protein sequence ID" value="KAG5184286.1"/>
    <property type="molecule type" value="Genomic_DNA"/>
</dbReference>
<dbReference type="Proteomes" id="UP000664859">
    <property type="component" value="Unassembled WGS sequence"/>
</dbReference>
<dbReference type="OrthoDB" id="1607513at2759"/>
<organism evidence="1 2">
    <name type="scientific">Tribonema minus</name>
    <dbReference type="NCBI Taxonomy" id="303371"/>
    <lineage>
        <taxon>Eukaryota</taxon>
        <taxon>Sar</taxon>
        <taxon>Stramenopiles</taxon>
        <taxon>Ochrophyta</taxon>
        <taxon>PX clade</taxon>
        <taxon>Xanthophyceae</taxon>
        <taxon>Tribonematales</taxon>
        <taxon>Tribonemataceae</taxon>
        <taxon>Tribonema</taxon>
    </lineage>
</organism>
<dbReference type="PANTHER" id="PTHR47501">
    <property type="entry name" value="TRANSPOSASE-RELATED"/>
    <property type="match status" value="1"/>
</dbReference>
<evidence type="ECO:0000313" key="2">
    <source>
        <dbReference type="Proteomes" id="UP000664859"/>
    </source>
</evidence>
<name>A0A836CHX8_9STRA</name>
<evidence type="ECO:0000313" key="1">
    <source>
        <dbReference type="EMBL" id="KAG5184286.1"/>
    </source>
</evidence>
<reference evidence="1" key="1">
    <citation type="submission" date="2021-02" db="EMBL/GenBank/DDBJ databases">
        <title>First Annotated Genome of the Yellow-green Alga Tribonema minus.</title>
        <authorList>
            <person name="Mahan K.M."/>
        </authorList>
    </citation>
    <scope>NUCLEOTIDE SEQUENCE</scope>
    <source>
        <strain evidence="1">UTEX B ZZ1240</strain>
    </source>
</reference>
<comment type="caution">
    <text evidence="1">The sequence shown here is derived from an EMBL/GenBank/DDBJ whole genome shotgun (WGS) entry which is preliminary data.</text>
</comment>
<gene>
    <name evidence="1" type="ORF">JKP88DRAFT_289991</name>
</gene>
<sequence length="291" mass="31524">MADAVESAGGDGGAIEVMDLDTDESDTAAAGARAAAEPAAIFKIAASQKAKRQHVASRLEQLRRVKRSGKSPIWSFGLGFSNYVGKGSESLAHLIVCEQCILDDTLHTAEINYNKDSKSPSKAVQHLESVHKDLHRQYLTGGHGSISGKFQAVSSPNFIEKLCKYIVNNYLPLSTVEDEDFRELEHLIHYHSELEIDIATMAAGQEEAITVDGWTSYANETYHSFTRHYISEGWELVSLALECTLHAGRATAEDLVRAIQGAAAAANVEAWRKKRAASVLAIAPASASVTK</sequence>
<keyword evidence="2" id="KW-1185">Reference proteome</keyword>
<protein>
    <submittedName>
        <fullName evidence="1">Uncharacterized protein</fullName>
    </submittedName>
</protein>
<dbReference type="AlphaFoldDB" id="A0A836CHX8"/>
<proteinExistence type="predicted"/>
<accession>A0A836CHX8</accession>